<dbReference type="Proteomes" id="UP000317835">
    <property type="component" value="Chromosome"/>
</dbReference>
<evidence type="ECO:0000313" key="3">
    <source>
        <dbReference type="Proteomes" id="UP000317835"/>
    </source>
</evidence>
<organism evidence="2 3">
    <name type="scientific">Tautonia plasticadhaerens</name>
    <dbReference type="NCBI Taxonomy" id="2527974"/>
    <lineage>
        <taxon>Bacteria</taxon>
        <taxon>Pseudomonadati</taxon>
        <taxon>Planctomycetota</taxon>
        <taxon>Planctomycetia</taxon>
        <taxon>Isosphaerales</taxon>
        <taxon>Isosphaeraceae</taxon>
        <taxon>Tautonia</taxon>
    </lineage>
</organism>
<dbReference type="EMBL" id="CP036426">
    <property type="protein sequence ID" value="QDV37874.1"/>
    <property type="molecule type" value="Genomic_DNA"/>
</dbReference>
<evidence type="ECO:0008006" key="4">
    <source>
        <dbReference type="Google" id="ProtNLM"/>
    </source>
</evidence>
<protein>
    <recommendedName>
        <fullName evidence="4">Sulfatase</fullName>
    </recommendedName>
</protein>
<gene>
    <name evidence="2" type="ORF">ElP_58210</name>
</gene>
<dbReference type="PANTHER" id="PTHR43737:SF1">
    <property type="entry name" value="DUF1501 DOMAIN-CONTAINING PROTEIN"/>
    <property type="match status" value="1"/>
</dbReference>
<dbReference type="InterPro" id="IPR017850">
    <property type="entry name" value="Alkaline_phosphatase_core_sf"/>
</dbReference>
<dbReference type="InterPro" id="IPR010869">
    <property type="entry name" value="DUF1501"/>
</dbReference>
<accession>A0A518HAJ5</accession>
<proteinExistence type="predicted"/>
<name>A0A518HAJ5_9BACT</name>
<evidence type="ECO:0000313" key="2">
    <source>
        <dbReference type="EMBL" id="QDV37874.1"/>
    </source>
</evidence>
<evidence type="ECO:0000256" key="1">
    <source>
        <dbReference type="SAM" id="MobiDB-lite"/>
    </source>
</evidence>
<sequence length="528" mass="57947">MGIGPSPRNIWIDDRRRGGPAPLKADDSERPMPDHPDDRRAHALIGRVVDRRGFLGQSFRGLAGIGLAGLLADDLLASTPRGPDEAGSAAWIPGRGMTHVPARAKRVLQVFCPGAASHLDLWEHKPELDRRHGEPLPGEEDFLSFQGKNGNLMRSPWPFARRGESGKAISSLLPHMARHVDDIAFVHSMTSKTNTHGPGCVFMNTGHDTEGFPATGSWLSYALGRENEDLPAYVSLPDIRGEPPNGKANWSNGFLPARHQAIVLADHQPIRNLERPEGISAAEEDATLDYLGLLNARHAEARPGDEELQARIAAYELAGRMQVSAPEVSDLASEPSSIHRLYGTDDPNPLKAAYARNCLLARRLLERGVRCVNLYCASRASGVDGLLNWDAHRTLKPDYERHAPIFDQPTAALLSDLKARGLMDETLVLWTTEFGRMPTHQQGTTGRDHNPDGFTCWMMGAGVKGGTSFGATDPFGRRAEVDPVTVWDFYATVLQLLGFDHTRLTYYHNGLDRRLTDVHGNVLKAILA</sequence>
<dbReference type="Pfam" id="PF07394">
    <property type="entry name" value="DUF1501"/>
    <property type="match status" value="1"/>
</dbReference>
<feature type="region of interest" description="Disordered" evidence="1">
    <location>
        <begin position="1"/>
        <end position="39"/>
    </location>
</feature>
<keyword evidence="3" id="KW-1185">Reference proteome</keyword>
<dbReference type="KEGG" id="tpla:ElP_58210"/>
<dbReference type="PANTHER" id="PTHR43737">
    <property type="entry name" value="BLL7424 PROTEIN"/>
    <property type="match status" value="1"/>
</dbReference>
<dbReference type="SUPFAM" id="SSF53649">
    <property type="entry name" value="Alkaline phosphatase-like"/>
    <property type="match status" value="1"/>
</dbReference>
<feature type="compositionally biased region" description="Basic and acidic residues" evidence="1">
    <location>
        <begin position="24"/>
        <end position="39"/>
    </location>
</feature>
<dbReference type="AlphaFoldDB" id="A0A518HAJ5"/>
<reference evidence="2 3" key="1">
    <citation type="submission" date="2019-02" db="EMBL/GenBank/DDBJ databases">
        <title>Deep-cultivation of Planctomycetes and their phenomic and genomic characterization uncovers novel biology.</title>
        <authorList>
            <person name="Wiegand S."/>
            <person name="Jogler M."/>
            <person name="Boedeker C."/>
            <person name="Pinto D."/>
            <person name="Vollmers J."/>
            <person name="Rivas-Marin E."/>
            <person name="Kohn T."/>
            <person name="Peeters S.H."/>
            <person name="Heuer A."/>
            <person name="Rast P."/>
            <person name="Oberbeckmann S."/>
            <person name="Bunk B."/>
            <person name="Jeske O."/>
            <person name="Meyerdierks A."/>
            <person name="Storesund J.E."/>
            <person name="Kallscheuer N."/>
            <person name="Luecker S."/>
            <person name="Lage O.M."/>
            <person name="Pohl T."/>
            <person name="Merkel B.J."/>
            <person name="Hornburger P."/>
            <person name="Mueller R.-W."/>
            <person name="Bruemmer F."/>
            <person name="Labrenz M."/>
            <person name="Spormann A.M."/>
            <person name="Op den Camp H."/>
            <person name="Overmann J."/>
            <person name="Amann R."/>
            <person name="Jetten M.S.M."/>
            <person name="Mascher T."/>
            <person name="Medema M.H."/>
            <person name="Devos D.P."/>
            <person name="Kaster A.-K."/>
            <person name="Ovreas L."/>
            <person name="Rohde M."/>
            <person name="Galperin M.Y."/>
            <person name="Jogler C."/>
        </authorList>
    </citation>
    <scope>NUCLEOTIDE SEQUENCE [LARGE SCALE GENOMIC DNA]</scope>
    <source>
        <strain evidence="2 3">ElP</strain>
    </source>
</reference>
<dbReference type="Gene3D" id="3.40.720.10">
    <property type="entry name" value="Alkaline Phosphatase, subunit A"/>
    <property type="match status" value="1"/>
</dbReference>